<gene>
    <name evidence="1" type="ORF">FOT62_13750</name>
</gene>
<proteinExistence type="predicted"/>
<name>A0A5C7CCS1_SERMA</name>
<dbReference type="RefSeq" id="WP_147881770.1">
    <property type="nucleotide sequence ID" value="NZ_VOUQ01000007.1"/>
</dbReference>
<protein>
    <submittedName>
        <fullName evidence="1">Uncharacterized protein</fullName>
    </submittedName>
</protein>
<evidence type="ECO:0000313" key="2">
    <source>
        <dbReference type="Proteomes" id="UP000321126"/>
    </source>
</evidence>
<organism evidence="1 2">
    <name type="scientific">Serratia marcescens</name>
    <dbReference type="NCBI Taxonomy" id="615"/>
    <lineage>
        <taxon>Bacteria</taxon>
        <taxon>Pseudomonadati</taxon>
        <taxon>Pseudomonadota</taxon>
        <taxon>Gammaproteobacteria</taxon>
        <taxon>Enterobacterales</taxon>
        <taxon>Yersiniaceae</taxon>
        <taxon>Serratia</taxon>
    </lineage>
</organism>
<evidence type="ECO:0000313" key="1">
    <source>
        <dbReference type="EMBL" id="TXE33233.1"/>
    </source>
</evidence>
<comment type="caution">
    <text evidence="1">The sequence shown here is derived from an EMBL/GenBank/DDBJ whole genome shotgun (WGS) entry which is preliminary data.</text>
</comment>
<dbReference type="AlphaFoldDB" id="A0A5C7CCS1"/>
<accession>A0A5C7CCS1</accession>
<dbReference type="EMBL" id="VOUQ01000007">
    <property type="protein sequence ID" value="TXE33233.1"/>
    <property type="molecule type" value="Genomic_DNA"/>
</dbReference>
<sequence>MMRKTNAALVIAAILGRHEHIEDFHVLAHLNRVHAFAWGGRLCGKACAARQQELIRAAFKLSAGATLRFLHTRRKQQMGQIFSYDPAGGEDKSVECVFKRNPATGGLTLVSVNVLSRKWQNSPCIYLDEWPWA</sequence>
<reference evidence="1 2" key="1">
    <citation type="submission" date="2019-07" db="EMBL/GenBank/DDBJ databases">
        <title>Serratia strains were isolated from fresh produce.</title>
        <authorList>
            <person name="Cho G.-S."/>
            <person name="Stein M."/>
            <person name="Lee W."/>
            <person name="Suh S.H."/>
            <person name="Franz C.M.A.P."/>
        </authorList>
    </citation>
    <scope>NUCLEOTIDE SEQUENCE [LARGE SCALE GENOMIC DNA]</scope>
    <source>
        <strain evidence="1 2">S16</strain>
    </source>
</reference>
<dbReference type="Proteomes" id="UP000321126">
    <property type="component" value="Unassembled WGS sequence"/>
</dbReference>